<evidence type="ECO:0000256" key="1">
    <source>
        <dbReference type="ARBA" id="ARBA00022801"/>
    </source>
</evidence>
<dbReference type="SUPFAM" id="SSF53474">
    <property type="entry name" value="alpha/beta-Hydrolases"/>
    <property type="match status" value="1"/>
</dbReference>
<keyword evidence="5" id="KW-1185">Reference proteome</keyword>
<dbReference type="InterPro" id="IPR029058">
    <property type="entry name" value="AB_hydrolase_fold"/>
</dbReference>
<protein>
    <submittedName>
        <fullName evidence="4">Alpha/beta hydrolase family protein</fullName>
    </submittedName>
</protein>
<sequence>MTDRPIHPRRHLTWRAACLLSLVTLGLAQAQTTAPTSSSLNATSGYLSISSESVSRLSASGFGGGTIYYPRTAGQYGLIAISPGFTATQSSVAWIGEKLSSHGFVVIVINTNSTLDQPSSRARQLRAALSHALNRSSATVRGRIDPSRQAVAGHSMGGGGSLIAAEDDPTLKAAFPLTPWNTTSSFTQVRVPTMIFGADGDTVAAVTVHARPFYTSIPSTTSKAYAELQNATHFAPNVRNEAIGRYGVAWMKRFMDGDTRYSTFLCGAEHNSYNTTLRFDRYQSNCPY</sequence>
<dbReference type="GO" id="GO:0016787">
    <property type="term" value="F:hydrolase activity"/>
    <property type="evidence" value="ECO:0007669"/>
    <property type="project" value="UniProtKB-KW"/>
</dbReference>
<dbReference type="Proteomes" id="UP001595729">
    <property type="component" value="Unassembled WGS sequence"/>
</dbReference>
<gene>
    <name evidence="4" type="ORF">ACFOPI_14940</name>
</gene>
<comment type="caution">
    <text evidence="4">The sequence shown here is derived from an EMBL/GenBank/DDBJ whole genome shotgun (WGS) entry which is preliminary data.</text>
</comment>
<accession>A0ABV7W977</accession>
<reference evidence="5" key="1">
    <citation type="journal article" date="2019" name="Int. J. Syst. Evol. Microbiol.">
        <title>The Global Catalogue of Microorganisms (GCM) 10K type strain sequencing project: providing services to taxonomists for standard genome sequencing and annotation.</title>
        <authorList>
            <consortium name="The Broad Institute Genomics Platform"/>
            <consortium name="The Broad Institute Genome Sequencing Center for Infectious Disease"/>
            <person name="Wu L."/>
            <person name="Ma J."/>
        </authorList>
    </citation>
    <scope>NUCLEOTIDE SEQUENCE [LARGE SCALE GENOMIC DNA]</scope>
    <source>
        <strain evidence="5">KCTC 42501</strain>
    </source>
</reference>
<keyword evidence="2" id="KW-0732">Signal</keyword>
<dbReference type="Pfam" id="PF12740">
    <property type="entry name" value="PETase"/>
    <property type="match status" value="1"/>
</dbReference>
<feature type="domain" description="PET hydrolase/cutinase-like" evidence="3">
    <location>
        <begin position="32"/>
        <end position="287"/>
    </location>
</feature>
<evidence type="ECO:0000256" key="2">
    <source>
        <dbReference type="SAM" id="SignalP"/>
    </source>
</evidence>
<dbReference type="RefSeq" id="WP_382175287.1">
    <property type="nucleotide sequence ID" value="NZ_JBHRXX010000007.1"/>
</dbReference>
<dbReference type="PANTHER" id="PTHR22946">
    <property type="entry name" value="DIENELACTONE HYDROLASE DOMAIN-CONTAINING PROTEIN-RELATED"/>
    <property type="match status" value="1"/>
</dbReference>
<dbReference type="EMBL" id="JBHRXX010000007">
    <property type="protein sequence ID" value="MFC3684898.1"/>
    <property type="molecule type" value="Genomic_DNA"/>
</dbReference>
<name>A0ABV7W977_9BURK</name>
<dbReference type="Gene3D" id="3.40.50.1820">
    <property type="entry name" value="alpha/beta hydrolase"/>
    <property type="match status" value="1"/>
</dbReference>
<dbReference type="InterPro" id="IPR050261">
    <property type="entry name" value="FrsA_esterase"/>
</dbReference>
<feature type="chain" id="PRO_5045258860" evidence="2">
    <location>
        <begin position="31"/>
        <end position="288"/>
    </location>
</feature>
<evidence type="ECO:0000259" key="3">
    <source>
        <dbReference type="Pfam" id="PF12740"/>
    </source>
</evidence>
<organism evidence="4 5">
    <name type="scientific">Hydrogenophaga luteola</name>
    <dbReference type="NCBI Taxonomy" id="1591122"/>
    <lineage>
        <taxon>Bacteria</taxon>
        <taxon>Pseudomonadati</taxon>
        <taxon>Pseudomonadota</taxon>
        <taxon>Betaproteobacteria</taxon>
        <taxon>Burkholderiales</taxon>
        <taxon>Comamonadaceae</taxon>
        <taxon>Hydrogenophaga</taxon>
    </lineage>
</organism>
<evidence type="ECO:0000313" key="4">
    <source>
        <dbReference type="EMBL" id="MFC3684898.1"/>
    </source>
</evidence>
<dbReference type="PANTHER" id="PTHR22946:SF9">
    <property type="entry name" value="POLYKETIDE TRANSFERASE AF380"/>
    <property type="match status" value="1"/>
</dbReference>
<proteinExistence type="predicted"/>
<feature type="signal peptide" evidence="2">
    <location>
        <begin position="1"/>
        <end position="30"/>
    </location>
</feature>
<keyword evidence="1 4" id="KW-0378">Hydrolase</keyword>
<evidence type="ECO:0000313" key="5">
    <source>
        <dbReference type="Proteomes" id="UP001595729"/>
    </source>
</evidence>
<dbReference type="InterPro" id="IPR041127">
    <property type="entry name" value="PET_hydrolase/cutinase-like"/>
</dbReference>